<keyword evidence="2" id="KW-1185">Reference proteome</keyword>
<proteinExistence type="predicted"/>
<dbReference type="AlphaFoldDB" id="A0A9D3WEU5"/>
<dbReference type="PANTHER" id="PTHR47592:SF27">
    <property type="entry name" value="OS08G0421700 PROTEIN"/>
    <property type="match status" value="1"/>
</dbReference>
<accession>A0A9D3WEU5</accession>
<organism evidence="1 2">
    <name type="scientific">Gossypium stocksii</name>
    <dbReference type="NCBI Taxonomy" id="47602"/>
    <lineage>
        <taxon>Eukaryota</taxon>
        <taxon>Viridiplantae</taxon>
        <taxon>Streptophyta</taxon>
        <taxon>Embryophyta</taxon>
        <taxon>Tracheophyta</taxon>
        <taxon>Spermatophyta</taxon>
        <taxon>Magnoliopsida</taxon>
        <taxon>eudicotyledons</taxon>
        <taxon>Gunneridae</taxon>
        <taxon>Pentapetalae</taxon>
        <taxon>rosids</taxon>
        <taxon>malvids</taxon>
        <taxon>Malvales</taxon>
        <taxon>Malvaceae</taxon>
        <taxon>Malvoideae</taxon>
        <taxon>Gossypium</taxon>
    </lineage>
</organism>
<reference evidence="1 2" key="1">
    <citation type="journal article" date="2021" name="Plant Biotechnol. J.">
        <title>Multi-omics assisted identification of the key and species-specific regulatory components of drought-tolerant mechanisms in Gossypium stocksii.</title>
        <authorList>
            <person name="Yu D."/>
            <person name="Ke L."/>
            <person name="Zhang D."/>
            <person name="Wu Y."/>
            <person name="Sun Y."/>
            <person name="Mei J."/>
            <person name="Sun J."/>
            <person name="Sun Y."/>
        </authorList>
    </citation>
    <scope>NUCLEOTIDE SEQUENCE [LARGE SCALE GENOMIC DNA]</scope>
    <source>
        <strain evidence="2">cv. E1</strain>
        <tissue evidence="1">Leaf</tissue>
    </source>
</reference>
<protein>
    <submittedName>
        <fullName evidence="1">Uncharacterized protein</fullName>
    </submittedName>
</protein>
<gene>
    <name evidence="1" type="ORF">J1N35_004855</name>
</gene>
<dbReference type="Proteomes" id="UP000828251">
    <property type="component" value="Unassembled WGS sequence"/>
</dbReference>
<name>A0A9D3WEU5_9ROSI</name>
<dbReference type="OrthoDB" id="1740512at2759"/>
<comment type="caution">
    <text evidence="1">The sequence shown here is derived from an EMBL/GenBank/DDBJ whole genome shotgun (WGS) entry which is preliminary data.</text>
</comment>
<sequence>MSPVVVSHNEKPVKFSGQNFKTWQQKMLFYLTMLNLANFLKDGLLTIKEGEVDDVTDFTTVEAWEYSDFLCQNYILNRLSLLYEELQLIIHGILIEGMVISESFQVAAIIKKQPPTWNDFKNYLKHKRKEKSVQDLIARVRIEEDNRGTKKKLNKVIMSMVLK</sequence>
<evidence type="ECO:0000313" key="1">
    <source>
        <dbReference type="EMBL" id="KAH1121695.1"/>
    </source>
</evidence>
<evidence type="ECO:0000313" key="2">
    <source>
        <dbReference type="Proteomes" id="UP000828251"/>
    </source>
</evidence>
<dbReference type="EMBL" id="JAIQCV010000002">
    <property type="protein sequence ID" value="KAH1121695.1"/>
    <property type="molecule type" value="Genomic_DNA"/>
</dbReference>
<dbReference type="PANTHER" id="PTHR47592">
    <property type="entry name" value="PBF68 PROTEIN"/>
    <property type="match status" value="1"/>
</dbReference>